<dbReference type="Proteomes" id="UP000266292">
    <property type="component" value="Chromosome"/>
</dbReference>
<keyword evidence="1" id="KW-0645">Protease</keyword>
<reference evidence="9" key="1">
    <citation type="submission" date="2017-05" db="EMBL/GenBank/DDBJ databases">
        <authorList>
            <person name="Ray J."/>
            <person name="Price M."/>
            <person name="Deutschbauer A."/>
        </authorList>
    </citation>
    <scope>NUCLEOTIDE SEQUENCE [LARGE SCALE GENOMIC DNA]</scope>
    <source>
        <strain evidence="9">DSM 19842</strain>
    </source>
</reference>
<dbReference type="GO" id="GO:0008233">
    <property type="term" value="F:peptidase activity"/>
    <property type="evidence" value="ECO:0007669"/>
    <property type="project" value="UniProtKB-KW"/>
</dbReference>
<feature type="active site" description="Nucleophile" evidence="5">
    <location>
        <position position="176"/>
    </location>
</feature>
<keyword evidence="2" id="KW-0378">Hydrolase</keyword>
<dbReference type="OrthoDB" id="9780217at2"/>
<evidence type="ECO:0000313" key="8">
    <source>
        <dbReference type="EMBL" id="ARS34998.1"/>
    </source>
</evidence>
<sequence length="311" mass="33664">MNNIAIAIHGGAGTITQATLSEEQDQAYRAALREAVEAGYALLAQGATAVEAVELAVVHLEDTPLFNAGKGSVFTKEGKHEMDAAIMCGKDLQAGAVAGVHRIKNPVRLAKTIMQHSDHVMLSGYGAEDFALLHQLEFAPENYFFDKYRYEQWSEVRDTNIFMLDHTEQRDEKFGTVGAVAVDSNGDVAAATSTGGMTNKSYNRIGDTPIIGSGTYANNRTCAISCTGHGEYFMRAVVAYDVSCLMEYKGYSLEKACEEVVMRKLVDFGGEGGLIAVNAAGEVAMPFNSEGMYRASKSQDQETFVAIYKES</sequence>
<dbReference type="STRING" id="709015.GCA_000472485_01165"/>
<dbReference type="KEGG" id="pact:CA264_05825"/>
<evidence type="ECO:0000313" key="9">
    <source>
        <dbReference type="Proteomes" id="UP000266292"/>
    </source>
</evidence>
<organism evidence="8 9">
    <name type="scientific">Pontibacter actiniarum</name>
    <dbReference type="NCBI Taxonomy" id="323450"/>
    <lineage>
        <taxon>Bacteria</taxon>
        <taxon>Pseudomonadati</taxon>
        <taxon>Bacteroidota</taxon>
        <taxon>Cytophagia</taxon>
        <taxon>Cytophagales</taxon>
        <taxon>Hymenobacteraceae</taxon>
        <taxon>Pontibacter</taxon>
    </lineage>
</organism>
<dbReference type="InterPro" id="IPR000246">
    <property type="entry name" value="Peptidase_T2"/>
</dbReference>
<evidence type="ECO:0000256" key="2">
    <source>
        <dbReference type="ARBA" id="ARBA00022801"/>
    </source>
</evidence>
<dbReference type="SUPFAM" id="SSF56235">
    <property type="entry name" value="N-terminal nucleophile aminohydrolases (Ntn hydrolases)"/>
    <property type="match status" value="1"/>
</dbReference>
<dbReference type="PANTHER" id="PTHR10188:SF6">
    <property type="entry name" value="N(4)-(BETA-N-ACETYLGLUCOSAMINYL)-L-ASPARAGINASE"/>
    <property type="match status" value="1"/>
</dbReference>
<dbReference type="RefSeq" id="WP_025605413.1">
    <property type="nucleotide sequence ID" value="NZ_CP021235.1"/>
</dbReference>
<name>A0A1X9YQ34_9BACT</name>
<dbReference type="AlphaFoldDB" id="A0A1X9YQ34"/>
<dbReference type="PANTHER" id="PTHR10188">
    <property type="entry name" value="L-ASPARAGINASE"/>
    <property type="match status" value="1"/>
</dbReference>
<evidence type="ECO:0000256" key="5">
    <source>
        <dbReference type="PIRSR" id="PIRSR600246-1"/>
    </source>
</evidence>
<protein>
    <recommendedName>
        <fullName evidence="4">Isoaspartyl peptidase</fullName>
    </recommendedName>
</protein>
<dbReference type="CDD" id="cd04701">
    <property type="entry name" value="Asparaginase_2"/>
    <property type="match status" value="1"/>
</dbReference>
<evidence type="ECO:0000256" key="6">
    <source>
        <dbReference type="PIRSR" id="PIRSR600246-2"/>
    </source>
</evidence>
<feature type="site" description="Cleavage; by autolysis" evidence="7">
    <location>
        <begin position="175"/>
        <end position="176"/>
    </location>
</feature>
<keyword evidence="9" id="KW-1185">Reference proteome</keyword>
<dbReference type="GO" id="GO:0006508">
    <property type="term" value="P:proteolysis"/>
    <property type="evidence" value="ECO:0007669"/>
    <property type="project" value="UniProtKB-KW"/>
</dbReference>
<feature type="binding site" evidence="6">
    <location>
        <begin position="204"/>
        <end position="207"/>
    </location>
    <ligand>
        <name>substrate</name>
    </ligand>
</feature>
<keyword evidence="3" id="KW-0068">Autocatalytic cleavage</keyword>
<evidence type="ECO:0000256" key="3">
    <source>
        <dbReference type="ARBA" id="ARBA00022813"/>
    </source>
</evidence>
<dbReference type="Pfam" id="PF01112">
    <property type="entry name" value="Asparaginase_2"/>
    <property type="match status" value="1"/>
</dbReference>
<dbReference type="EMBL" id="CP021235">
    <property type="protein sequence ID" value="ARS34998.1"/>
    <property type="molecule type" value="Genomic_DNA"/>
</dbReference>
<feature type="binding site" evidence="6">
    <location>
        <begin position="227"/>
        <end position="230"/>
    </location>
    <ligand>
        <name>substrate</name>
    </ligand>
</feature>
<evidence type="ECO:0000256" key="4">
    <source>
        <dbReference type="ARBA" id="ARBA00069124"/>
    </source>
</evidence>
<evidence type="ECO:0000256" key="7">
    <source>
        <dbReference type="PIRSR" id="PIRSR600246-3"/>
    </source>
</evidence>
<accession>A0A1X9YQ34</accession>
<dbReference type="InterPro" id="IPR029055">
    <property type="entry name" value="Ntn_hydrolases_N"/>
</dbReference>
<dbReference type="FunFam" id="3.60.20.30:FF:000001">
    <property type="entry name" value="Isoaspartyl peptidase/L-asparaginase"/>
    <property type="match status" value="1"/>
</dbReference>
<dbReference type="Gene3D" id="3.60.20.30">
    <property type="entry name" value="(Glycosyl)asparaginase"/>
    <property type="match status" value="1"/>
</dbReference>
<proteinExistence type="predicted"/>
<dbReference type="GO" id="GO:0016811">
    <property type="term" value="F:hydrolase activity, acting on carbon-nitrogen (but not peptide) bonds, in linear amides"/>
    <property type="evidence" value="ECO:0007669"/>
    <property type="project" value="UniProtKB-ARBA"/>
</dbReference>
<gene>
    <name evidence="8" type="ORF">CA264_05825</name>
</gene>
<evidence type="ECO:0000256" key="1">
    <source>
        <dbReference type="ARBA" id="ARBA00022670"/>
    </source>
</evidence>